<dbReference type="KEGG" id="orm:HTY61_18180"/>
<evidence type="ECO:0008006" key="4">
    <source>
        <dbReference type="Google" id="ProtNLM"/>
    </source>
</evidence>
<evidence type="ECO:0000313" key="2">
    <source>
        <dbReference type="EMBL" id="QKV20241.1"/>
    </source>
</evidence>
<protein>
    <recommendedName>
        <fullName evidence="4">Phage tail assembly protein</fullName>
    </recommendedName>
</protein>
<keyword evidence="3" id="KW-1185">Reference proteome</keyword>
<name>A0A6N1VH53_9HYPH</name>
<evidence type="ECO:0000313" key="3">
    <source>
        <dbReference type="Proteomes" id="UP000509367"/>
    </source>
</evidence>
<dbReference type="RefSeq" id="WP_175278132.1">
    <property type="nucleotide sequence ID" value="NZ_CP054836.1"/>
</dbReference>
<evidence type="ECO:0000256" key="1">
    <source>
        <dbReference type="SAM" id="MobiDB-lite"/>
    </source>
</evidence>
<gene>
    <name evidence="2" type="ORF">HTY61_18180</name>
</gene>
<proteinExistence type="predicted"/>
<sequence>MPGTTIELSRTYGEGSEPFSSLTFREPRWQDFVDLGEIEEWQPVGGDDGTHRPMVIRHHDVVAAYAERLVMPPRTAADLQVLDLKDALSVHGVIRDFFATARASTTPQAASSGGTEKGSTKSAD</sequence>
<dbReference type="AlphaFoldDB" id="A0A6N1VH53"/>
<accession>A0A6N1VH53</accession>
<feature type="region of interest" description="Disordered" evidence="1">
    <location>
        <begin position="103"/>
        <end position="124"/>
    </location>
</feature>
<dbReference type="Proteomes" id="UP000509367">
    <property type="component" value="Chromosome"/>
</dbReference>
<reference evidence="2 3" key="1">
    <citation type="submission" date="2020-06" db="EMBL/GenBank/DDBJ databases">
        <title>Oricola thermophila sp. nov. isolated from a tidal sediments.</title>
        <authorList>
            <person name="Kwon K.K."/>
            <person name="Yang S.-H."/>
            <person name="Park M.-J."/>
        </authorList>
    </citation>
    <scope>NUCLEOTIDE SEQUENCE [LARGE SCALE GENOMIC DNA]</scope>
    <source>
        <strain evidence="2 3">MEBiC13590</strain>
    </source>
</reference>
<dbReference type="EMBL" id="CP054836">
    <property type="protein sequence ID" value="QKV20241.1"/>
    <property type="molecule type" value="Genomic_DNA"/>
</dbReference>
<organism evidence="2 3">
    <name type="scientific">Oricola thermophila</name>
    <dbReference type="NCBI Taxonomy" id="2742145"/>
    <lineage>
        <taxon>Bacteria</taxon>
        <taxon>Pseudomonadati</taxon>
        <taxon>Pseudomonadota</taxon>
        <taxon>Alphaproteobacteria</taxon>
        <taxon>Hyphomicrobiales</taxon>
        <taxon>Ahrensiaceae</taxon>
        <taxon>Oricola</taxon>
    </lineage>
</organism>